<sequence>MKTKVLGLFMIVAMFLAANVSAQNPQQKNDFRKWDRERIDRDINPRGEHQSFFTDEQKETLKEMRLEMAKQVKPLRNELGELEARQQTLSTVEKPDMNAIYKNIEKISDIKAEIAKIMAKHNQEVRGMLSDEQLLKYDEMKKRQLDYHHDFGKRNWMDRMDRKRFEKS</sequence>
<keyword evidence="3" id="KW-1185">Reference proteome</keyword>
<dbReference type="KEGG" id="mcos:GM418_12540"/>
<reference evidence="2 3" key="1">
    <citation type="submission" date="2019-11" db="EMBL/GenBank/DDBJ databases">
        <authorList>
            <person name="Zheng R.K."/>
            <person name="Sun C.M."/>
        </authorList>
    </citation>
    <scope>NUCLEOTIDE SEQUENCE [LARGE SCALE GENOMIC DNA]</scope>
    <source>
        <strain evidence="2 3">WC007</strain>
    </source>
</reference>
<dbReference type="AlphaFoldDB" id="A0A6I6JWG7"/>
<accession>A0A6I6JWG7</accession>
<name>A0A6I6JWG7_9BACT</name>
<dbReference type="RefSeq" id="WP_158866684.1">
    <property type="nucleotide sequence ID" value="NZ_CP046401.1"/>
</dbReference>
<dbReference type="Gene3D" id="1.20.120.1490">
    <property type="match status" value="1"/>
</dbReference>
<gene>
    <name evidence="2" type="ORF">GM418_12540</name>
</gene>
<organism evidence="2 3">
    <name type="scientific">Maribellus comscasis</name>
    <dbReference type="NCBI Taxonomy" id="2681766"/>
    <lineage>
        <taxon>Bacteria</taxon>
        <taxon>Pseudomonadati</taxon>
        <taxon>Bacteroidota</taxon>
        <taxon>Bacteroidia</taxon>
        <taxon>Marinilabiliales</taxon>
        <taxon>Prolixibacteraceae</taxon>
        <taxon>Maribellus</taxon>
    </lineage>
</organism>
<evidence type="ECO:0000256" key="1">
    <source>
        <dbReference type="SAM" id="SignalP"/>
    </source>
</evidence>
<dbReference type="Proteomes" id="UP000428260">
    <property type="component" value="Chromosome"/>
</dbReference>
<feature type="chain" id="PRO_5026206832" evidence="1">
    <location>
        <begin position="23"/>
        <end position="168"/>
    </location>
</feature>
<dbReference type="InterPro" id="IPR012899">
    <property type="entry name" value="LTXXQ"/>
</dbReference>
<keyword evidence="1" id="KW-0732">Signal</keyword>
<proteinExistence type="predicted"/>
<dbReference type="EMBL" id="CP046401">
    <property type="protein sequence ID" value="QGY44457.1"/>
    <property type="molecule type" value="Genomic_DNA"/>
</dbReference>
<feature type="signal peptide" evidence="1">
    <location>
        <begin position="1"/>
        <end position="22"/>
    </location>
</feature>
<dbReference type="Pfam" id="PF07813">
    <property type="entry name" value="LTXXQ"/>
    <property type="match status" value="1"/>
</dbReference>
<dbReference type="GO" id="GO:0042597">
    <property type="term" value="C:periplasmic space"/>
    <property type="evidence" value="ECO:0007669"/>
    <property type="project" value="InterPro"/>
</dbReference>
<evidence type="ECO:0000313" key="2">
    <source>
        <dbReference type="EMBL" id="QGY44457.1"/>
    </source>
</evidence>
<protein>
    <submittedName>
        <fullName evidence="2">Periplasmic heavy metal sensor</fullName>
    </submittedName>
</protein>
<evidence type="ECO:0000313" key="3">
    <source>
        <dbReference type="Proteomes" id="UP000428260"/>
    </source>
</evidence>